<dbReference type="PANTHER" id="PTHR34856">
    <property type="entry name" value="PROTEIN NRFD"/>
    <property type="match status" value="1"/>
</dbReference>
<gene>
    <name evidence="8" type="primary">nrfD</name>
    <name evidence="8" type="ORF">H1W37_00430</name>
</gene>
<dbReference type="EMBL" id="JACEON010000001">
    <property type="protein sequence ID" value="MBA4610098.1"/>
    <property type="molecule type" value="Genomic_DNA"/>
</dbReference>
<feature type="transmembrane region" description="Helical" evidence="7">
    <location>
        <begin position="266"/>
        <end position="284"/>
    </location>
</feature>
<evidence type="ECO:0000256" key="5">
    <source>
        <dbReference type="ARBA" id="ARBA00022989"/>
    </source>
</evidence>
<keyword evidence="5 7" id="KW-1133">Transmembrane helix</keyword>
<feature type="transmembrane region" description="Helical" evidence="7">
    <location>
        <begin position="185"/>
        <end position="206"/>
    </location>
</feature>
<evidence type="ECO:0000256" key="3">
    <source>
        <dbReference type="ARBA" id="ARBA00022475"/>
    </source>
</evidence>
<comment type="caution">
    <text evidence="8">The sequence shown here is derived from an EMBL/GenBank/DDBJ whole genome shotgun (WGS) entry which is preliminary data.</text>
</comment>
<sequence>MNSAVIEILAPRYQIAWYPWAVQYFFMIALAYASLWLALPGLLGAARWKATARFAMLGAMTTAIVAPIALLADLHQPLRFWHFYAYFTPWSWMSIGSLMLPPFVFAIIALAWLVWREPMLVWRQRGDLFGMIARLVTLGSWQTPRLLVVTLALATTALSLGIAVYTGSEVAIVKGRPLWNTVWLLPFFATTGLIGAGGLVLLLSRIAGPRDPDTARNMLWVVSAAAVATAGVALMWVLEGLYMENSSVAAALRSVRHSAEWRSTSAWGLGVGTALTLGCLLLLWRKPQRGWSWIVGLVALHLAWMARWVVLMDVQTVQKQTAGYLEYTVGWGSSGWLGVVGTFGLWIALILVIDMLVPWRGALGGTAADAPDTTPDYSAKGAASHG</sequence>
<evidence type="ECO:0000256" key="7">
    <source>
        <dbReference type="SAM" id="Phobius"/>
    </source>
</evidence>
<evidence type="ECO:0000256" key="4">
    <source>
        <dbReference type="ARBA" id="ARBA00022692"/>
    </source>
</evidence>
<dbReference type="Gene3D" id="1.20.1630.10">
    <property type="entry name" value="Formate dehydrogenase/DMSO reductase domain"/>
    <property type="match status" value="1"/>
</dbReference>
<comment type="similarity">
    <text evidence="2">Belongs to the NrfD family.</text>
</comment>
<feature type="transmembrane region" description="Helical" evidence="7">
    <location>
        <begin position="54"/>
        <end position="72"/>
    </location>
</feature>
<dbReference type="GO" id="GO:0005886">
    <property type="term" value="C:plasma membrane"/>
    <property type="evidence" value="ECO:0007669"/>
    <property type="project" value="UniProtKB-SubCell"/>
</dbReference>
<dbReference type="InterPro" id="IPR005614">
    <property type="entry name" value="NrfD-like"/>
</dbReference>
<feature type="transmembrane region" description="Helical" evidence="7">
    <location>
        <begin position="330"/>
        <end position="353"/>
    </location>
</feature>
<reference evidence="8 9" key="1">
    <citation type="submission" date="2020-07" db="EMBL/GenBank/DDBJ databases">
        <authorList>
            <person name="Li M."/>
        </authorList>
    </citation>
    <scope>NUCLEOTIDE SEQUENCE [LARGE SCALE GENOMIC DNA]</scope>
    <source>
        <strain evidence="8 9">DSM 23284</strain>
    </source>
</reference>
<evidence type="ECO:0000256" key="1">
    <source>
        <dbReference type="ARBA" id="ARBA00004651"/>
    </source>
</evidence>
<dbReference type="InterPro" id="IPR052049">
    <property type="entry name" value="Electron_transfer_protein"/>
</dbReference>
<keyword evidence="6 7" id="KW-0472">Membrane</keyword>
<keyword evidence="9" id="KW-1185">Reference proteome</keyword>
<accession>A0A838XMU9</accession>
<dbReference type="Proteomes" id="UP000559404">
    <property type="component" value="Unassembled WGS sequence"/>
</dbReference>
<organism evidence="8 9">
    <name type="scientific">Stappia taiwanensis</name>
    <dbReference type="NCBI Taxonomy" id="992267"/>
    <lineage>
        <taxon>Bacteria</taxon>
        <taxon>Pseudomonadati</taxon>
        <taxon>Pseudomonadota</taxon>
        <taxon>Alphaproteobacteria</taxon>
        <taxon>Hyphomicrobiales</taxon>
        <taxon>Stappiaceae</taxon>
        <taxon>Stappia</taxon>
    </lineage>
</organism>
<feature type="transmembrane region" description="Helical" evidence="7">
    <location>
        <begin position="20"/>
        <end position="42"/>
    </location>
</feature>
<feature type="transmembrane region" description="Helical" evidence="7">
    <location>
        <begin position="291"/>
        <end position="310"/>
    </location>
</feature>
<feature type="transmembrane region" description="Helical" evidence="7">
    <location>
        <begin position="92"/>
        <end position="115"/>
    </location>
</feature>
<name>A0A838XMU9_9HYPH</name>
<dbReference type="Pfam" id="PF03916">
    <property type="entry name" value="NrfD"/>
    <property type="match status" value="1"/>
</dbReference>
<protein>
    <submittedName>
        <fullName evidence="8">Polysulfide reductase NrfD</fullName>
    </submittedName>
</protein>
<dbReference type="PANTHER" id="PTHR34856:SF2">
    <property type="entry name" value="PROTEIN NRFD"/>
    <property type="match status" value="1"/>
</dbReference>
<reference evidence="8 9" key="2">
    <citation type="submission" date="2020-08" db="EMBL/GenBank/DDBJ databases">
        <title>Stappia taiwanensis sp. nov., isolated from a coastal thermal spring.</title>
        <authorList>
            <person name="Kampfer P."/>
        </authorList>
    </citation>
    <scope>NUCLEOTIDE SEQUENCE [LARGE SCALE GENOMIC DNA]</scope>
    <source>
        <strain evidence="8 9">DSM 23284</strain>
    </source>
</reference>
<evidence type="ECO:0000313" key="8">
    <source>
        <dbReference type="EMBL" id="MBA4610098.1"/>
    </source>
</evidence>
<evidence type="ECO:0000313" key="9">
    <source>
        <dbReference type="Proteomes" id="UP000559404"/>
    </source>
</evidence>
<evidence type="ECO:0000256" key="6">
    <source>
        <dbReference type="ARBA" id="ARBA00023136"/>
    </source>
</evidence>
<keyword evidence="4 7" id="KW-0812">Transmembrane</keyword>
<feature type="transmembrane region" description="Helical" evidence="7">
    <location>
        <begin position="218"/>
        <end position="238"/>
    </location>
</feature>
<comment type="subcellular location">
    <subcellularLocation>
        <location evidence="1">Cell membrane</location>
        <topology evidence="1">Multi-pass membrane protein</topology>
    </subcellularLocation>
</comment>
<feature type="transmembrane region" description="Helical" evidence="7">
    <location>
        <begin position="146"/>
        <end position="165"/>
    </location>
</feature>
<evidence type="ECO:0000256" key="2">
    <source>
        <dbReference type="ARBA" id="ARBA00008929"/>
    </source>
</evidence>
<proteinExistence type="inferred from homology"/>
<keyword evidence="3" id="KW-1003">Cell membrane</keyword>
<dbReference type="RefSeq" id="WP_181758299.1">
    <property type="nucleotide sequence ID" value="NZ_BMCR01000001.1"/>
</dbReference>
<dbReference type="AlphaFoldDB" id="A0A838XMU9"/>